<proteinExistence type="predicted"/>
<dbReference type="PANTHER" id="PTHR16275">
    <property type="entry name" value="COILED-COIL DOMAIN-CONTAINING PROTEIN 40"/>
    <property type="match status" value="1"/>
</dbReference>
<reference evidence="3 4" key="1">
    <citation type="submission" date="2021-04" db="EMBL/GenBank/DDBJ databases">
        <authorList>
            <person name="Bliznina A."/>
        </authorList>
    </citation>
    <scope>NUCLEOTIDE SEQUENCE [LARGE SCALE GENOMIC DNA]</scope>
</reference>
<dbReference type="Proteomes" id="UP001158576">
    <property type="component" value="Chromosome 1"/>
</dbReference>
<dbReference type="PANTHER" id="PTHR16275:SF8">
    <property type="entry name" value="COILED-COIL DOMAIN-CONTAINING PROTEIN 40"/>
    <property type="match status" value="1"/>
</dbReference>
<feature type="coiled-coil region" evidence="1">
    <location>
        <begin position="836"/>
        <end position="863"/>
    </location>
</feature>
<protein>
    <submittedName>
        <fullName evidence="3">Oidioi.mRNA.OKI2018_I69.chr1.g3314.t1.cds</fullName>
    </submittedName>
</protein>
<feature type="region of interest" description="Disordered" evidence="2">
    <location>
        <begin position="791"/>
        <end position="817"/>
    </location>
</feature>
<keyword evidence="4" id="KW-1185">Reference proteome</keyword>
<evidence type="ECO:0000313" key="3">
    <source>
        <dbReference type="EMBL" id="CAG5107425.1"/>
    </source>
</evidence>
<sequence>MSSPSENNEPGRVDNLVGNVTAAALREMRLDSMSPQEPDRPNPSPLPFVSARPMDPVEMYSQETETTVTETSTRVTGERETDTTVYPNDQPTGGDAGMEAEDVEVTVLDPDHPLMRRFQEAFREQTQKQIDEWELRDRELTAANKRYQEQREELGVNLYELQQELGRQQAIVEEEHDKLAEEAQKRRQVEQSLAATKKTFKTKSDLLRSGIKRNQELQTENEMASGKLFAMQNAKEDVRKDIQTMRGAAEKADTELTKAELEKQRQDMLVHRLEEQLDMIRQEIDMYNVQRKAQESETKATKEQLLDARTEIESIEFEHKQLYQQWNSCLLGMRRRDEALAAVTKIRMNSEHEIKKLETEIDGYKKSIQDEEDLNEKHTLLLNRIETAITSTKKDIESTKQERVEWQQKQAAYSRILTENDAALARTNAEYYQMESKLEAFRSVLEKEADKIIKLQAVLNKELMDKMTQEKSKEFSDKVTGQVSFRMREVEMEINKQTNKAALDDQKITETRAKIWESNEKLKVLNDRIEELDKQTTDSENGITRMRAQVERKQTIIDQMSKKLHHLVENAGGEELAPLEMEVASLGKSLEQLSTDIAEAEVAWLKQQHELVRINQEKDQKNRDVKALTKKVTILQQKKIRIESEIEADKREYKEVERNIEKLRIRMDKASTFSHMKEQKAVQLEQDNKLHELEFIQELKDKEMDLLNQQRRLEELTVNNKRLEEELIETEKLVLLWERKIQLAKETIAAVNSDVCAGEIAKMKSEIHRMELKYKELMKEQERLMREMEHAVTRRDTIQPRPPVPGTRESKTPTRGSLQKKIMELKRTVKNMGTTVKQTETKITALRAQSDGLSNDLEDMQIKSSQWESKAKEIDEMITRMEEDKHVNLIELVIKQNKTKEYQKFLEKKYKPACKDPENLPHEVAKVEEKFEHLGSVVDQFRGKIGSTPEIERADQLLGLQPKL</sequence>
<dbReference type="EMBL" id="OU015566">
    <property type="protein sequence ID" value="CAG5107425.1"/>
    <property type="molecule type" value="Genomic_DNA"/>
</dbReference>
<gene>
    <name evidence="3" type="ORF">OKIOD_LOCUS12079</name>
</gene>
<organism evidence="3 4">
    <name type="scientific">Oikopleura dioica</name>
    <name type="common">Tunicate</name>
    <dbReference type="NCBI Taxonomy" id="34765"/>
    <lineage>
        <taxon>Eukaryota</taxon>
        <taxon>Metazoa</taxon>
        <taxon>Chordata</taxon>
        <taxon>Tunicata</taxon>
        <taxon>Appendicularia</taxon>
        <taxon>Copelata</taxon>
        <taxon>Oikopleuridae</taxon>
        <taxon>Oikopleura</taxon>
    </lineage>
</organism>
<name>A0ABN7SZ40_OIKDI</name>
<evidence type="ECO:0000256" key="1">
    <source>
        <dbReference type="SAM" id="Coils"/>
    </source>
</evidence>
<feature type="compositionally biased region" description="Low complexity" evidence="2">
    <location>
        <begin position="63"/>
        <end position="75"/>
    </location>
</feature>
<accession>A0ABN7SZ40</accession>
<evidence type="ECO:0000313" key="4">
    <source>
        <dbReference type="Proteomes" id="UP001158576"/>
    </source>
</evidence>
<feature type="region of interest" description="Disordered" evidence="2">
    <location>
        <begin position="1"/>
        <end position="97"/>
    </location>
</feature>
<keyword evidence="1" id="KW-0175">Coiled coil</keyword>
<evidence type="ECO:0000256" key="2">
    <source>
        <dbReference type="SAM" id="MobiDB-lite"/>
    </source>
</evidence>
<dbReference type="Pfam" id="PF08647">
    <property type="entry name" value="BRE1"/>
    <property type="match status" value="1"/>
</dbReference>
<feature type="coiled-coil region" evidence="1">
    <location>
        <begin position="242"/>
        <end position="297"/>
    </location>
</feature>
<feature type="coiled-coil region" evidence="1">
    <location>
        <begin position="123"/>
        <end position="199"/>
    </location>
</feature>
<feature type="coiled-coil region" evidence="1">
    <location>
        <begin position="340"/>
        <end position="409"/>
    </location>
</feature>
<dbReference type="InterPro" id="IPR037386">
    <property type="entry name" value="CCDC40"/>
</dbReference>